<organism evidence="2 3">
    <name type="scientific">Soonwooa buanensis</name>
    <dbReference type="NCBI Taxonomy" id="619805"/>
    <lineage>
        <taxon>Bacteria</taxon>
        <taxon>Pseudomonadati</taxon>
        <taxon>Bacteroidota</taxon>
        <taxon>Flavobacteriia</taxon>
        <taxon>Flavobacteriales</taxon>
        <taxon>Weeksellaceae</taxon>
        <taxon>Chryseobacterium group</taxon>
        <taxon>Soonwooa</taxon>
    </lineage>
</organism>
<accession>A0A1T5D5J6</accession>
<protein>
    <submittedName>
        <fullName evidence="2">DinB superfamily protein</fullName>
    </submittedName>
</protein>
<dbReference type="InterPro" id="IPR024775">
    <property type="entry name" value="DinB-like"/>
</dbReference>
<dbReference type="RefSeq" id="WP_079665905.1">
    <property type="nucleotide sequence ID" value="NZ_FUYZ01000001.1"/>
</dbReference>
<reference evidence="2 3" key="1">
    <citation type="submission" date="2017-02" db="EMBL/GenBank/DDBJ databases">
        <authorList>
            <person name="Peterson S.W."/>
        </authorList>
    </citation>
    <scope>NUCLEOTIDE SEQUENCE [LARGE SCALE GENOMIC DNA]</scope>
    <source>
        <strain evidence="2 3">DSM 22323</strain>
    </source>
</reference>
<dbReference type="EMBL" id="FUYZ01000001">
    <property type="protein sequence ID" value="SKB66861.1"/>
    <property type="molecule type" value="Genomic_DNA"/>
</dbReference>
<dbReference type="OrthoDB" id="4295522at2"/>
<feature type="domain" description="DinB-like" evidence="1">
    <location>
        <begin position="9"/>
        <end position="144"/>
    </location>
</feature>
<gene>
    <name evidence="2" type="ORF">SAMN05660477_00644</name>
</gene>
<name>A0A1T5D5J6_9FLAO</name>
<dbReference type="Proteomes" id="UP000191112">
    <property type="component" value="Unassembled WGS sequence"/>
</dbReference>
<dbReference type="SUPFAM" id="SSF109854">
    <property type="entry name" value="DinB/YfiT-like putative metalloenzymes"/>
    <property type="match status" value="1"/>
</dbReference>
<sequence>MNYHFSAHRQVRKNLLEILQNTPKEDLLLIPDGFNNNIYWNIAHCVATQQLLHYYLSGNAFRIDKYWVEQYKKGTFAKMDVENTEMEDLSFLLIETSKVLMKDYDAEFFTDYTPYSTSFGIDLKTIQDAIIFNNMHESLHYGYILAQKRAVLGERLS</sequence>
<evidence type="ECO:0000259" key="1">
    <source>
        <dbReference type="Pfam" id="PF12867"/>
    </source>
</evidence>
<evidence type="ECO:0000313" key="3">
    <source>
        <dbReference type="Proteomes" id="UP000191112"/>
    </source>
</evidence>
<proteinExistence type="predicted"/>
<evidence type="ECO:0000313" key="2">
    <source>
        <dbReference type="EMBL" id="SKB66861.1"/>
    </source>
</evidence>
<dbReference type="STRING" id="619805.SAMN05660477_00644"/>
<dbReference type="Pfam" id="PF12867">
    <property type="entry name" value="DinB_2"/>
    <property type="match status" value="1"/>
</dbReference>
<keyword evidence="3" id="KW-1185">Reference proteome</keyword>
<dbReference type="InterPro" id="IPR034660">
    <property type="entry name" value="DinB/YfiT-like"/>
</dbReference>
<dbReference type="Gene3D" id="1.20.120.450">
    <property type="entry name" value="dinb family like domain"/>
    <property type="match status" value="1"/>
</dbReference>
<dbReference type="AlphaFoldDB" id="A0A1T5D5J6"/>